<organism evidence="1 2">
    <name type="scientific">Sphingomonas naasensis</name>
    <dbReference type="NCBI Taxonomy" id="1344951"/>
    <lineage>
        <taxon>Bacteria</taxon>
        <taxon>Pseudomonadati</taxon>
        <taxon>Pseudomonadota</taxon>
        <taxon>Alphaproteobacteria</taxon>
        <taxon>Sphingomonadales</taxon>
        <taxon>Sphingomonadaceae</taxon>
        <taxon>Sphingomonas</taxon>
    </lineage>
</organism>
<dbReference type="EMBL" id="SRXU01000001">
    <property type="protein sequence ID" value="TGX45712.1"/>
    <property type="molecule type" value="Genomic_DNA"/>
</dbReference>
<dbReference type="Proteomes" id="UP000309848">
    <property type="component" value="Unassembled WGS sequence"/>
</dbReference>
<accession>A0A4V3QXA8</accession>
<evidence type="ECO:0008006" key="3">
    <source>
        <dbReference type="Google" id="ProtNLM"/>
    </source>
</evidence>
<comment type="caution">
    <text evidence="1">The sequence shown here is derived from an EMBL/GenBank/DDBJ whole genome shotgun (WGS) entry which is preliminary data.</text>
</comment>
<keyword evidence="2" id="KW-1185">Reference proteome</keyword>
<gene>
    <name evidence="1" type="ORF">E5A74_00580</name>
</gene>
<dbReference type="AlphaFoldDB" id="A0A4V3QXA8"/>
<protein>
    <recommendedName>
        <fullName evidence="3">DNA-binding protein</fullName>
    </recommendedName>
</protein>
<evidence type="ECO:0000313" key="2">
    <source>
        <dbReference type="Proteomes" id="UP000309848"/>
    </source>
</evidence>
<name>A0A4V3QXA8_9SPHN</name>
<evidence type="ECO:0000313" key="1">
    <source>
        <dbReference type="EMBL" id="TGX45712.1"/>
    </source>
</evidence>
<dbReference type="RefSeq" id="WP_135981794.1">
    <property type="nucleotide sequence ID" value="NZ_JAASQM010000001.1"/>
</dbReference>
<dbReference type="OrthoDB" id="7575387at2"/>
<sequence>MMKLRTAAQYCDLAPANFMREVAAGRLSLPVQLGGDDHWDREALDLDLSRLSGAVDDWRKDQPGLAAA</sequence>
<proteinExistence type="predicted"/>
<reference evidence="1 2" key="1">
    <citation type="submission" date="2019-04" db="EMBL/GenBank/DDBJ databases">
        <title>Sphingomonas psychrotolerans sp. nov., isolated from soil in the Tianshan Mountains, Xinjiang, China.</title>
        <authorList>
            <person name="Luo Y."/>
            <person name="Sheng H."/>
        </authorList>
    </citation>
    <scope>NUCLEOTIDE SEQUENCE [LARGE SCALE GENOMIC DNA]</scope>
    <source>
        <strain evidence="1 2">KIS18-15</strain>
    </source>
</reference>